<sequence length="120" mass="12887">MVSPERIMAPGIISSQDVVFSYKQGGVPVLKGLSFDIWNNEKIGIVGRTGAGKSSLTMAHFRINQLVSGRIVIDGTDIAAALATLELVHHSVLFKGALRAYMGPFEEFTNELFGAVAEAH</sequence>
<evidence type="ECO:0000256" key="2">
    <source>
        <dbReference type="ARBA" id="ARBA00022737"/>
    </source>
</evidence>
<evidence type="ECO:0000313" key="7">
    <source>
        <dbReference type="Proteomes" id="UP000694044"/>
    </source>
</evidence>
<dbReference type="GO" id="GO:0012505">
    <property type="term" value="C:endomembrane system"/>
    <property type="evidence" value="ECO:0007669"/>
    <property type="project" value="UniProtKB-SubCell"/>
</dbReference>
<dbReference type="InterPro" id="IPR050173">
    <property type="entry name" value="ABC_transporter_C-like"/>
</dbReference>
<dbReference type="GO" id="GO:0016887">
    <property type="term" value="F:ATP hydrolysis activity"/>
    <property type="evidence" value="ECO:0007669"/>
    <property type="project" value="InterPro"/>
</dbReference>
<dbReference type="GO" id="GO:0005524">
    <property type="term" value="F:ATP binding"/>
    <property type="evidence" value="ECO:0007669"/>
    <property type="project" value="UniProtKB-KW"/>
</dbReference>
<gene>
    <name evidence="6" type="ORF">PHYPSEUDO_010124</name>
</gene>
<comment type="subcellular location">
    <subcellularLocation>
        <location evidence="1">Endomembrane system</location>
        <topology evidence="1">Multi-pass membrane protein</topology>
    </subcellularLocation>
</comment>
<evidence type="ECO:0000256" key="1">
    <source>
        <dbReference type="ARBA" id="ARBA00004127"/>
    </source>
</evidence>
<dbReference type="GO" id="GO:0042626">
    <property type="term" value="F:ATPase-coupled transmembrane transporter activity"/>
    <property type="evidence" value="ECO:0007669"/>
    <property type="project" value="TreeGrafter"/>
</dbReference>
<proteinExistence type="predicted"/>
<dbReference type="PANTHER" id="PTHR24223:SF443">
    <property type="entry name" value="MULTIDRUG-RESISTANCE LIKE PROTEIN 1, ISOFORM I"/>
    <property type="match status" value="1"/>
</dbReference>
<keyword evidence="4" id="KW-0067">ATP-binding</keyword>
<dbReference type="Pfam" id="PF00005">
    <property type="entry name" value="ABC_tran"/>
    <property type="match status" value="1"/>
</dbReference>
<dbReference type="GO" id="GO:0016020">
    <property type="term" value="C:membrane"/>
    <property type="evidence" value="ECO:0007669"/>
    <property type="project" value="TreeGrafter"/>
</dbReference>
<evidence type="ECO:0000313" key="6">
    <source>
        <dbReference type="EMBL" id="KAG7378399.1"/>
    </source>
</evidence>
<dbReference type="Proteomes" id="UP000694044">
    <property type="component" value="Unassembled WGS sequence"/>
</dbReference>
<keyword evidence="2" id="KW-0677">Repeat</keyword>
<accession>A0A8T1VE28</accession>
<comment type="caution">
    <text evidence="6">The sequence shown here is derived from an EMBL/GenBank/DDBJ whole genome shotgun (WGS) entry which is preliminary data.</text>
</comment>
<evidence type="ECO:0000259" key="5">
    <source>
        <dbReference type="Pfam" id="PF00005"/>
    </source>
</evidence>
<evidence type="ECO:0000256" key="3">
    <source>
        <dbReference type="ARBA" id="ARBA00022741"/>
    </source>
</evidence>
<dbReference type="InterPro" id="IPR003439">
    <property type="entry name" value="ABC_transporter-like_ATP-bd"/>
</dbReference>
<name>A0A8T1VE28_9STRA</name>
<reference evidence="6" key="1">
    <citation type="submission" date="2021-02" db="EMBL/GenBank/DDBJ databases">
        <authorList>
            <person name="Palmer J.M."/>
        </authorList>
    </citation>
    <scope>NUCLEOTIDE SEQUENCE</scope>
    <source>
        <strain evidence="6">SCRP734</strain>
    </source>
</reference>
<dbReference type="PANTHER" id="PTHR24223">
    <property type="entry name" value="ATP-BINDING CASSETTE SUB-FAMILY C"/>
    <property type="match status" value="1"/>
</dbReference>
<dbReference type="EMBL" id="JAGDFM010000427">
    <property type="protein sequence ID" value="KAG7378399.1"/>
    <property type="molecule type" value="Genomic_DNA"/>
</dbReference>
<protein>
    <recommendedName>
        <fullName evidence="5">ABC transporter domain-containing protein</fullName>
    </recommendedName>
</protein>
<feature type="domain" description="ABC transporter" evidence="5">
    <location>
        <begin position="30"/>
        <end position="83"/>
    </location>
</feature>
<keyword evidence="3" id="KW-0547">Nucleotide-binding</keyword>
<dbReference type="OrthoDB" id="201048at2759"/>
<evidence type="ECO:0000256" key="4">
    <source>
        <dbReference type="ARBA" id="ARBA00022840"/>
    </source>
</evidence>
<dbReference type="AlphaFoldDB" id="A0A8T1VE28"/>
<keyword evidence="7" id="KW-1185">Reference proteome</keyword>
<organism evidence="6 7">
    <name type="scientific">Phytophthora pseudosyringae</name>
    <dbReference type="NCBI Taxonomy" id="221518"/>
    <lineage>
        <taxon>Eukaryota</taxon>
        <taxon>Sar</taxon>
        <taxon>Stramenopiles</taxon>
        <taxon>Oomycota</taxon>
        <taxon>Peronosporomycetes</taxon>
        <taxon>Peronosporales</taxon>
        <taxon>Peronosporaceae</taxon>
        <taxon>Phytophthora</taxon>
    </lineage>
</organism>